<evidence type="ECO:0000313" key="1">
    <source>
        <dbReference type="EMBL" id="KAF5195885.1"/>
    </source>
</evidence>
<organism evidence="1 2">
    <name type="scientific">Thalictrum thalictroides</name>
    <name type="common">Rue-anemone</name>
    <name type="synonym">Anemone thalictroides</name>
    <dbReference type="NCBI Taxonomy" id="46969"/>
    <lineage>
        <taxon>Eukaryota</taxon>
        <taxon>Viridiplantae</taxon>
        <taxon>Streptophyta</taxon>
        <taxon>Embryophyta</taxon>
        <taxon>Tracheophyta</taxon>
        <taxon>Spermatophyta</taxon>
        <taxon>Magnoliopsida</taxon>
        <taxon>Ranunculales</taxon>
        <taxon>Ranunculaceae</taxon>
        <taxon>Thalictroideae</taxon>
        <taxon>Thalictrum</taxon>
    </lineage>
</organism>
<dbReference type="AlphaFoldDB" id="A0A7J6WHH5"/>
<evidence type="ECO:0000313" key="2">
    <source>
        <dbReference type="Proteomes" id="UP000554482"/>
    </source>
</evidence>
<protein>
    <submittedName>
        <fullName evidence="1">Uncharacterized protein</fullName>
    </submittedName>
</protein>
<name>A0A7J6WHH5_THATH</name>
<dbReference type="Proteomes" id="UP000554482">
    <property type="component" value="Unassembled WGS sequence"/>
</dbReference>
<keyword evidence="2" id="KW-1185">Reference proteome</keyword>
<sequence length="98" mass="10902">MADLWRLGGGRNSAPFKGSSLISSSEHLVPFEIATKKVSYADIVRKPDLPTIKYSELPVHEYQDAVIIEHGKTSRKSFVDVSKVKYGRNIDTSELPTP</sequence>
<dbReference type="EMBL" id="JABWDY010016735">
    <property type="protein sequence ID" value="KAF5195885.1"/>
    <property type="molecule type" value="Genomic_DNA"/>
</dbReference>
<comment type="caution">
    <text evidence="1">The sequence shown here is derived from an EMBL/GenBank/DDBJ whole genome shotgun (WGS) entry which is preliminary data.</text>
</comment>
<gene>
    <name evidence="1" type="ORF">FRX31_014528</name>
</gene>
<accession>A0A7J6WHH5</accession>
<proteinExistence type="predicted"/>
<reference evidence="1 2" key="1">
    <citation type="submission" date="2020-06" db="EMBL/GenBank/DDBJ databases">
        <title>Transcriptomic and genomic resources for Thalictrum thalictroides and T. hernandezii: Facilitating candidate gene discovery in an emerging model plant lineage.</title>
        <authorList>
            <person name="Arias T."/>
            <person name="Riano-Pachon D.M."/>
            <person name="Di Stilio V.S."/>
        </authorList>
    </citation>
    <scope>NUCLEOTIDE SEQUENCE [LARGE SCALE GENOMIC DNA]</scope>
    <source>
        <strain evidence="2">cv. WT478/WT964</strain>
        <tissue evidence="1">Leaves</tissue>
    </source>
</reference>